<keyword evidence="1" id="KW-1133">Transmembrane helix</keyword>
<reference evidence="2 3" key="1">
    <citation type="journal article" date="2016" name="Nat. Commun.">
        <title>Thousands of microbial genomes shed light on interconnected biogeochemical processes in an aquifer system.</title>
        <authorList>
            <person name="Anantharaman K."/>
            <person name="Brown C.T."/>
            <person name="Hug L.A."/>
            <person name="Sharon I."/>
            <person name="Castelle C.J."/>
            <person name="Probst A.J."/>
            <person name="Thomas B.C."/>
            <person name="Singh A."/>
            <person name="Wilkins M.J."/>
            <person name="Karaoz U."/>
            <person name="Brodie E.L."/>
            <person name="Williams K.H."/>
            <person name="Hubbard S.S."/>
            <person name="Banfield J.F."/>
        </authorList>
    </citation>
    <scope>NUCLEOTIDE SEQUENCE [LARGE SCALE GENOMIC DNA]</scope>
</reference>
<evidence type="ECO:0000256" key="1">
    <source>
        <dbReference type="SAM" id="Phobius"/>
    </source>
</evidence>
<evidence type="ECO:0000313" key="2">
    <source>
        <dbReference type="EMBL" id="OGG55250.1"/>
    </source>
</evidence>
<proteinExistence type="predicted"/>
<dbReference type="EMBL" id="MFLC01000008">
    <property type="protein sequence ID" value="OGG55250.1"/>
    <property type="molecule type" value="Genomic_DNA"/>
</dbReference>
<dbReference type="Pfam" id="PF19617">
    <property type="entry name" value="DUF6122"/>
    <property type="match status" value="1"/>
</dbReference>
<name>A0A1F6D1Q1_9BACT</name>
<dbReference type="InterPro" id="IPR046125">
    <property type="entry name" value="DUF6122"/>
</dbReference>
<comment type="caution">
    <text evidence="2">The sequence shown here is derived from an EMBL/GenBank/DDBJ whole genome shotgun (WGS) entry which is preliminary data.</text>
</comment>
<sequence length="73" mass="8657">MVGANLIDLDHLLSRPIYDPKRNSFKAHILHRHWKIILALSVVMLFVRPVMFLGIGIMLHYLLDYLYNKRENI</sequence>
<evidence type="ECO:0000313" key="3">
    <source>
        <dbReference type="Proteomes" id="UP000177659"/>
    </source>
</evidence>
<feature type="transmembrane region" description="Helical" evidence="1">
    <location>
        <begin position="36"/>
        <end position="63"/>
    </location>
</feature>
<dbReference type="Proteomes" id="UP000177659">
    <property type="component" value="Unassembled WGS sequence"/>
</dbReference>
<gene>
    <name evidence="2" type="ORF">A3D62_01450</name>
</gene>
<protein>
    <submittedName>
        <fullName evidence="2">Uncharacterized protein</fullName>
    </submittedName>
</protein>
<organism evidence="2 3">
    <name type="scientific">Candidatus Kaiserbacteria bacterium RIFCSPHIGHO2_02_FULL_49_11</name>
    <dbReference type="NCBI Taxonomy" id="1798489"/>
    <lineage>
        <taxon>Bacteria</taxon>
        <taxon>Candidatus Kaiseribacteriota</taxon>
    </lineage>
</organism>
<dbReference type="AlphaFoldDB" id="A0A1F6D1Q1"/>
<accession>A0A1F6D1Q1</accession>
<keyword evidence="1" id="KW-0812">Transmembrane</keyword>
<keyword evidence="1" id="KW-0472">Membrane</keyword>